<evidence type="ECO:0000313" key="2">
    <source>
        <dbReference type="Proteomes" id="UP000584374"/>
    </source>
</evidence>
<keyword evidence="2" id="KW-1185">Reference proteome</keyword>
<proteinExistence type="predicted"/>
<dbReference type="AlphaFoldDB" id="A0A840Q841"/>
<dbReference type="RefSeq" id="WP_184727238.1">
    <property type="nucleotide sequence ID" value="NZ_JACHIW010000001.1"/>
</dbReference>
<accession>A0A840Q841</accession>
<dbReference type="Proteomes" id="UP000584374">
    <property type="component" value="Unassembled WGS sequence"/>
</dbReference>
<organism evidence="1 2">
    <name type="scientific">Saccharopolyspora phatthalungensis</name>
    <dbReference type="NCBI Taxonomy" id="664693"/>
    <lineage>
        <taxon>Bacteria</taxon>
        <taxon>Bacillati</taxon>
        <taxon>Actinomycetota</taxon>
        <taxon>Actinomycetes</taxon>
        <taxon>Pseudonocardiales</taxon>
        <taxon>Pseudonocardiaceae</taxon>
        <taxon>Saccharopolyspora</taxon>
    </lineage>
</organism>
<protein>
    <submittedName>
        <fullName evidence="1">Uncharacterized protein</fullName>
    </submittedName>
</protein>
<name>A0A840Q841_9PSEU</name>
<comment type="caution">
    <text evidence="1">The sequence shown here is derived from an EMBL/GenBank/DDBJ whole genome shotgun (WGS) entry which is preliminary data.</text>
</comment>
<gene>
    <name evidence="1" type="ORF">BJ970_003554</name>
</gene>
<evidence type="ECO:0000313" key="1">
    <source>
        <dbReference type="EMBL" id="MBB5156020.1"/>
    </source>
</evidence>
<sequence length="149" mass="16967">MTANIFTTDPAEHPDVARLLDLLELLPHSRGSASHALDEDFVRELRRVLGAELMVVWDNMFQTWSEDIPHAPHSWIPLQRLVDYLLEIVTHPSPELHPVFDRVRPISADDGRSAAGVIGRFWENDVATTAWHLYVSMEAAERRSLRIAP</sequence>
<reference evidence="1 2" key="1">
    <citation type="submission" date="2020-08" db="EMBL/GenBank/DDBJ databases">
        <title>Sequencing the genomes of 1000 actinobacteria strains.</title>
        <authorList>
            <person name="Klenk H.-P."/>
        </authorList>
    </citation>
    <scope>NUCLEOTIDE SEQUENCE [LARGE SCALE GENOMIC DNA]</scope>
    <source>
        <strain evidence="1 2">DSM 45584</strain>
    </source>
</reference>
<dbReference type="EMBL" id="JACHIW010000001">
    <property type="protein sequence ID" value="MBB5156020.1"/>
    <property type="molecule type" value="Genomic_DNA"/>
</dbReference>